<dbReference type="EMBL" id="JAUYVL010000005">
    <property type="protein sequence ID" value="MDP2501373.1"/>
    <property type="molecule type" value="Genomic_DNA"/>
</dbReference>
<name>A0AB35MYN0_VIBSP</name>
<gene>
    <name evidence="2" type="ORF">Q8W42_11700</name>
</gene>
<feature type="transmembrane region" description="Helical" evidence="1">
    <location>
        <begin position="32"/>
        <end position="52"/>
    </location>
</feature>
<comment type="caution">
    <text evidence="2">The sequence shown here is derived from an EMBL/GenBank/DDBJ whole genome shotgun (WGS) entry which is preliminary data.</text>
</comment>
<reference evidence="2" key="1">
    <citation type="submission" date="2023-07" db="EMBL/GenBank/DDBJ databases">
        <title>Genome content predicts the carbon catabolic preferences of heterotrophic bacteria.</title>
        <authorList>
            <person name="Gralka M."/>
        </authorList>
    </citation>
    <scope>NUCLEOTIDE SEQUENCE</scope>
    <source>
        <strain evidence="2">6E02</strain>
    </source>
</reference>
<evidence type="ECO:0000256" key="1">
    <source>
        <dbReference type="SAM" id="Phobius"/>
    </source>
</evidence>
<feature type="transmembrane region" description="Helical" evidence="1">
    <location>
        <begin position="5"/>
        <end position="26"/>
    </location>
</feature>
<dbReference type="RefSeq" id="WP_157937885.1">
    <property type="nucleotide sequence ID" value="NZ_CAWNTE010000113.1"/>
</dbReference>
<feature type="transmembrane region" description="Helical" evidence="1">
    <location>
        <begin position="59"/>
        <end position="77"/>
    </location>
</feature>
<dbReference type="AlphaFoldDB" id="A0AB35MYN0"/>
<proteinExistence type="predicted"/>
<dbReference type="Proteomes" id="UP001177935">
    <property type="component" value="Unassembled WGS sequence"/>
</dbReference>
<feature type="transmembrane region" description="Helical" evidence="1">
    <location>
        <begin position="97"/>
        <end position="119"/>
    </location>
</feature>
<keyword evidence="1" id="KW-0812">Transmembrane</keyword>
<protein>
    <submittedName>
        <fullName evidence="2">Uncharacterized protein</fullName>
    </submittedName>
</protein>
<sequence>MISWIIMVFATIGAMVVSVISGFFFFDEFIGLWPEPVVGFITAFLVVATAYITAPKYPVIISGVVLLLGSFVSWKYLSIASYPEWHELAYQQTYIPLFTTLLGGVIGALVIICYGQLILDNCLTKR</sequence>
<organism evidence="2 3">
    <name type="scientific">Vibrio splendidus</name>
    <dbReference type="NCBI Taxonomy" id="29497"/>
    <lineage>
        <taxon>Bacteria</taxon>
        <taxon>Pseudomonadati</taxon>
        <taxon>Pseudomonadota</taxon>
        <taxon>Gammaproteobacteria</taxon>
        <taxon>Vibrionales</taxon>
        <taxon>Vibrionaceae</taxon>
        <taxon>Vibrio</taxon>
    </lineage>
</organism>
<evidence type="ECO:0000313" key="2">
    <source>
        <dbReference type="EMBL" id="MDP2501373.1"/>
    </source>
</evidence>
<keyword evidence="1" id="KW-1133">Transmembrane helix</keyword>
<accession>A0AB35MYN0</accession>
<keyword evidence="1" id="KW-0472">Membrane</keyword>
<evidence type="ECO:0000313" key="3">
    <source>
        <dbReference type="Proteomes" id="UP001177935"/>
    </source>
</evidence>